<name>A0ABT7HM77_9BACT</name>
<dbReference type="EMBL" id="JANURM010000001">
    <property type="protein sequence ID" value="MDL0088076.1"/>
    <property type="molecule type" value="Genomic_DNA"/>
</dbReference>
<comment type="caution">
    <text evidence="2">The sequence shown here is derived from an EMBL/GenBank/DDBJ whole genome shotgun (WGS) entry which is preliminary data.</text>
</comment>
<evidence type="ECO:0000259" key="1">
    <source>
        <dbReference type="PROSITE" id="PS50011"/>
    </source>
</evidence>
<organism evidence="2 4">
    <name type="scientific">Campylobacter gastrosuis</name>
    <dbReference type="NCBI Taxonomy" id="2974576"/>
    <lineage>
        <taxon>Bacteria</taxon>
        <taxon>Pseudomonadati</taxon>
        <taxon>Campylobacterota</taxon>
        <taxon>Epsilonproteobacteria</taxon>
        <taxon>Campylobacterales</taxon>
        <taxon>Campylobacteraceae</taxon>
        <taxon>Campylobacter</taxon>
    </lineage>
</organism>
<dbReference type="Gene3D" id="1.10.510.10">
    <property type="entry name" value="Transferase(Phosphotransferase) domain 1"/>
    <property type="match status" value="1"/>
</dbReference>
<protein>
    <recommendedName>
        <fullName evidence="1">Protein kinase domain-containing protein</fullName>
    </recommendedName>
</protein>
<evidence type="ECO:0000313" key="2">
    <source>
        <dbReference type="EMBL" id="MDL0087865.1"/>
    </source>
</evidence>
<keyword evidence="4" id="KW-1185">Reference proteome</keyword>
<reference evidence="2" key="1">
    <citation type="submission" date="2022-08" db="EMBL/GenBank/DDBJ databases">
        <authorList>
            <person name="Wang H."/>
        </authorList>
    </citation>
    <scope>NUCLEOTIDE SEQUENCE</scope>
    <source>
        <strain evidence="2">PS10</strain>
    </source>
</reference>
<evidence type="ECO:0000313" key="3">
    <source>
        <dbReference type="EMBL" id="MDL0088076.1"/>
    </source>
</evidence>
<accession>A0ABT7HM77</accession>
<sequence length="471" mass="54436">MPFKICSDVTNVVDTPLNISQIPSQNEIVITSDNKQIRLVKKLAEGGEGAVYEIDFKDEVAKIYNAHSNTKRRFEKLKLMTSKNISFNGICYPTRLLYNQNGEFVGYLMPKASGKTLGRSIFAAKPLFLKNFPNFKKQDMVNLCLNILTKIRYLHNKNIILGDINPENILLVSPNEVYFVDTDSYQIENFPCPVGTINYTAPEIQGKHYPDFLRTKGNENFALATLLFMIMVPGKPPYSQQGGGDPAKNITNMDFSYPFGDNSNKKTPDGPWRFIWSHLPYRLKEAFYKTFASGEEYSYENTRLNVDKWIEIFKDYQKMFDKLIDTDEMSNEIYPTRHKKHKDFNYIKCSLCGNEVQEDSAKMGICNTCLYDKGEPYKCKICNKDMLYTNYQRFILKQPKFNICLECNSSKNNIVWQGVCAGCGKKLTLTKGKYEFYRRKNYDMPKRCETCRDNTNKPSIIDKIIDFIFGV</sequence>
<dbReference type="PANTHER" id="PTHR24347">
    <property type="entry name" value="SERINE/THREONINE-PROTEIN KINASE"/>
    <property type="match status" value="1"/>
</dbReference>
<dbReference type="Proteomes" id="UP001173801">
    <property type="component" value="Unassembled WGS sequence"/>
</dbReference>
<reference evidence="2" key="2">
    <citation type="journal article" date="2023" name="Microorganisms">
        <title>Isolation and Genomic Characteristics of Cat-Borne Campylobacter felis sp. nov. and Sheep-Borne Campylobacter ovis sp. nov.</title>
        <authorList>
            <person name="Wang H."/>
            <person name="Li Y."/>
            <person name="Gu Y."/>
            <person name="Zhou G."/>
            <person name="Chen X."/>
            <person name="Zhang X."/>
            <person name="Shao Z."/>
            <person name="Zhang J."/>
            <person name="Zhang M."/>
        </authorList>
    </citation>
    <scope>NUCLEOTIDE SEQUENCE</scope>
    <source>
        <strain evidence="2">PS10</strain>
    </source>
</reference>
<dbReference type="EMBL" id="JANURM010000001">
    <property type="protein sequence ID" value="MDL0087865.1"/>
    <property type="molecule type" value="Genomic_DNA"/>
</dbReference>
<dbReference type="SUPFAM" id="SSF56112">
    <property type="entry name" value="Protein kinase-like (PK-like)"/>
    <property type="match status" value="1"/>
</dbReference>
<feature type="domain" description="Protein kinase" evidence="1">
    <location>
        <begin position="37"/>
        <end position="344"/>
    </location>
</feature>
<proteinExistence type="predicted"/>
<dbReference type="InterPro" id="IPR000719">
    <property type="entry name" value="Prot_kinase_dom"/>
</dbReference>
<evidence type="ECO:0000313" key="4">
    <source>
        <dbReference type="Proteomes" id="UP001173801"/>
    </source>
</evidence>
<dbReference type="SMART" id="SM00220">
    <property type="entry name" value="S_TKc"/>
    <property type="match status" value="1"/>
</dbReference>
<dbReference type="InterPro" id="IPR011009">
    <property type="entry name" value="Kinase-like_dom_sf"/>
</dbReference>
<dbReference type="RefSeq" id="WP_284936609.1">
    <property type="nucleotide sequence ID" value="NZ_JANURM010000001.1"/>
</dbReference>
<gene>
    <name evidence="2" type="ORF">NYG85_00555</name>
    <name evidence="3" type="ORF">NYG85_01630</name>
</gene>
<dbReference type="PROSITE" id="PS50011">
    <property type="entry name" value="PROTEIN_KINASE_DOM"/>
    <property type="match status" value="1"/>
</dbReference>
<dbReference type="Pfam" id="PF00069">
    <property type="entry name" value="Pkinase"/>
    <property type="match status" value="1"/>
</dbReference>